<sequence length="220" mass="24587">MFFCLMALSACDLVQLERKSFVATGTTDSLDYTKATITGTLRDVSNRNSSRVKQHGHCWDTIINPVVGEGKQFTELGEKRKASNYTSSLAPLQPGTTYFVRGYTYDNENGFIYGENYKFTVPRVTTFIVIVKDTSAQAIGKLDLVPTNTVIEHGHCWSINENPTIADSVTKLGAKSDSLDFISNMGYLNRETEYNVRTYIITQKDTLYGQNGSFITLPEK</sequence>
<accession>A1ZTF9</accession>
<name>A1ZTF9_MICM2</name>
<proteinExistence type="predicted"/>
<keyword evidence="2" id="KW-1185">Reference proteome</keyword>
<dbReference type="EMBL" id="AAWS01000035">
    <property type="protein sequence ID" value="EAY26381.1"/>
    <property type="molecule type" value="Genomic_DNA"/>
</dbReference>
<evidence type="ECO:0000313" key="1">
    <source>
        <dbReference type="EMBL" id="EAY26381.1"/>
    </source>
</evidence>
<gene>
    <name evidence="1" type="ORF">M23134_04659</name>
</gene>
<organism evidence="1 2">
    <name type="scientific">Microscilla marina ATCC 23134</name>
    <dbReference type="NCBI Taxonomy" id="313606"/>
    <lineage>
        <taxon>Bacteria</taxon>
        <taxon>Pseudomonadati</taxon>
        <taxon>Bacteroidota</taxon>
        <taxon>Cytophagia</taxon>
        <taxon>Cytophagales</taxon>
        <taxon>Microscillaceae</taxon>
        <taxon>Microscilla</taxon>
    </lineage>
</organism>
<comment type="caution">
    <text evidence="1">The sequence shown here is derived from an EMBL/GenBank/DDBJ whole genome shotgun (WGS) entry which is preliminary data.</text>
</comment>
<dbReference type="eggNOG" id="COG3656">
    <property type="taxonomic scope" value="Bacteria"/>
</dbReference>
<protein>
    <submittedName>
        <fullName evidence="1">Uncharacterized protein</fullName>
    </submittedName>
</protein>
<dbReference type="Proteomes" id="UP000004095">
    <property type="component" value="Unassembled WGS sequence"/>
</dbReference>
<evidence type="ECO:0000313" key="2">
    <source>
        <dbReference type="Proteomes" id="UP000004095"/>
    </source>
</evidence>
<dbReference type="AlphaFoldDB" id="A1ZTF9"/>
<reference evidence="1 2" key="1">
    <citation type="submission" date="2007-01" db="EMBL/GenBank/DDBJ databases">
        <authorList>
            <person name="Haygood M."/>
            <person name="Podell S."/>
            <person name="Anderson C."/>
            <person name="Hopkinson B."/>
            <person name="Roe K."/>
            <person name="Barbeau K."/>
            <person name="Gaasterland T."/>
            <person name="Ferriera S."/>
            <person name="Johnson J."/>
            <person name="Kravitz S."/>
            <person name="Beeson K."/>
            <person name="Sutton G."/>
            <person name="Rogers Y.-H."/>
            <person name="Friedman R."/>
            <person name="Frazier M."/>
            <person name="Venter J.C."/>
        </authorList>
    </citation>
    <scope>NUCLEOTIDE SEQUENCE [LARGE SCALE GENOMIC DNA]</scope>
    <source>
        <strain evidence="1 2">ATCC 23134</strain>
    </source>
</reference>